<keyword evidence="2" id="KW-1185">Reference proteome</keyword>
<evidence type="ECO:0000313" key="2">
    <source>
        <dbReference type="Proteomes" id="UP000701702"/>
    </source>
</evidence>
<reference evidence="1 2" key="1">
    <citation type="submission" date="2021-08" db="EMBL/GenBank/DDBJ databases">
        <authorList>
            <person name="Peeters C."/>
        </authorList>
    </citation>
    <scope>NUCLEOTIDE SEQUENCE [LARGE SCALE GENOMIC DNA]</scope>
    <source>
        <strain evidence="1 2">LMG 23994</strain>
    </source>
</reference>
<comment type="caution">
    <text evidence="1">The sequence shown here is derived from an EMBL/GenBank/DDBJ whole genome shotgun (WGS) entry which is preliminary data.</text>
</comment>
<dbReference type="RefSeq" id="WP_224001333.1">
    <property type="nucleotide sequence ID" value="NZ_CAJZAF010000007.1"/>
</dbReference>
<dbReference type="EMBL" id="CAJZAF010000007">
    <property type="protein sequence ID" value="CAG9169905.1"/>
    <property type="molecule type" value="Genomic_DNA"/>
</dbReference>
<proteinExistence type="predicted"/>
<gene>
    <name evidence="1" type="ORF">LMG23994_01722</name>
</gene>
<dbReference type="InterPro" id="IPR021686">
    <property type="entry name" value="DUF3268"/>
</dbReference>
<name>A0ABM8WR34_9BURK</name>
<accession>A0ABM8WR34</accession>
<sequence length="150" mass="17064">MTMQRTPWNPSRRAIERVKNPLPAPMRCPYCQGHVSIANNSEIYGKPYGEWPWLYLCGNRQCRAYVGMHPFTDIPLGTLADGPTRQARGSAKAVFNPIWQSGRMTRTEAYHWLAGQLDIANVDECHFGWMDVQMCHRAVSACLNLAKEKP</sequence>
<dbReference type="Proteomes" id="UP000701702">
    <property type="component" value="Unassembled WGS sequence"/>
</dbReference>
<evidence type="ECO:0000313" key="1">
    <source>
        <dbReference type="EMBL" id="CAG9169905.1"/>
    </source>
</evidence>
<organism evidence="1 2">
    <name type="scientific">Cupriavidus pinatubonensis</name>
    <dbReference type="NCBI Taxonomy" id="248026"/>
    <lineage>
        <taxon>Bacteria</taxon>
        <taxon>Pseudomonadati</taxon>
        <taxon>Pseudomonadota</taxon>
        <taxon>Betaproteobacteria</taxon>
        <taxon>Burkholderiales</taxon>
        <taxon>Burkholderiaceae</taxon>
        <taxon>Cupriavidus</taxon>
    </lineage>
</organism>
<protein>
    <submittedName>
        <fullName evidence="1">Uncharacterized protein</fullName>
    </submittedName>
</protein>
<dbReference type="Pfam" id="PF11672">
    <property type="entry name" value="DUF3268"/>
    <property type="match status" value="1"/>
</dbReference>